<dbReference type="GO" id="GO:0004312">
    <property type="term" value="F:fatty acid synthase activity"/>
    <property type="evidence" value="ECO:0007669"/>
    <property type="project" value="TreeGrafter"/>
</dbReference>
<dbReference type="Gene3D" id="3.40.50.720">
    <property type="entry name" value="NAD(P)-binding Rossmann-like Domain"/>
    <property type="match status" value="1"/>
</dbReference>
<sequence length="347" mass="37686">MVLEDSIFDNMTLEQWRRASRPRVHGTMNLHNASSAEPLAFFSLLSSITRVIGSPAQSNHAASNTIEDANCKLATPMSDSAHFAGPDFDTDAYLAMYAHGRAGAQCTEAGGQDCSKQLVAAIYSCTGGREGGFTPTYCSTESRLFREGPRADPSQKETCLNIPSPNIKDPNIAYRYAAAVMDPGSASEEAHQGREAVEGSQALAERWLEHPAANAGAATLPMSEGPMGGGPIRLVPGLGRRTDEAQEVYAAIQGIDYRRAPSLIQHAPEDEFPTQTSVGDGALWCNYIIRNMLTSLPIESFVRVASRYSVPTHHTADRPRKYRCEGVESNILVRHVNEAVFDVAKDW</sequence>
<evidence type="ECO:0000313" key="5">
    <source>
        <dbReference type="Proteomes" id="UP001201980"/>
    </source>
</evidence>
<dbReference type="GO" id="GO:0044550">
    <property type="term" value="P:secondary metabolite biosynthetic process"/>
    <property type="evidence" value="ECO:0007669"/>
    <property type="project" value="TreeGrafter"/>
</dbReference>
<dbReference type="PANTHER" id="PTHR43775:SF37">
    <property type="entry name" value="SI:DKEY-61P9.11"/>
    <property type="match status" value="1"/>
</dbReference>
<dbReference type="Proteomes" id="UP001201980">
    <property type="component" value="Unassembled WGS sequence"/>
</dbReference>
<evidence type="ECO:0000259" key="3">
    <source>
        <dbReference type="Pfam" id="PF08659"/>
    </source>
</evidence>
<keyword evidence="5" id="KW-1185">Reference proteome</keyword>
<evidence type="ECO:0000256" key="2">
    <source>
        <dbReference type="ARBA" id="ARBA00022553"/>
    </source>
</evidence>
<keyword evidence="2" id="KW-0597">Phosphoprotein</keyword>
<organism evidence="4 5">
    <name type="scientific">Zalerion maritima</name>
    <dbReference type="NCBI Taxonomy" id="339359"/>
    <lineage>
        <taxon>Eukaryota</taxon>
        <taxon>Fungi</taxon>
        <taxon>Dikarya</taxon>
        <taxon>Ascomycota</taxon>
        <taxon>Pezizomycotina</taxon>
        <taxon>Sordariomycetes</taxon>
        <taxon>Lulworthiomycetidae</taxon>
        <taxon>Lulworthiales</taxon>
        <taxon>Lulworthiaceae</taxon>
        <taxon>Zalerion</taxon>
    </lineage>
</organism>
<dbReference type="InterPro" id="IPR050091">
    <property type="entry name" value="PKS_NRPS_Biosynth_Enz"/>
</dbReference>
<dbReference type="EMBL" id="JAKWBI020000254">
    <property type="protein sequence ID" value="KAJ2897834.1"/>
    <property type="molecule type" value="Genomic_DNA"/>
</dbReference>
<accession>A0AAD5RM58</accession>
<dbReference type="Pfam" id="PF08659">
    <property type="entry name" value="KR"/>
    <property type="match status" value="1"/>
</dbReference>
<name>A0AAD5RM58_9PEZI</name>
<dbReference type="SUPFAM" id="SSF51735">
    <property type="entry name" value="NAD(P)-binding Rossmann-fold domains"/>
    <property type="match status" value="1"/>
</dbReference>
<dbReference type="AlphaFoldDB" id="A0AAD5RM58"/>
<evidence type="ECO:0000256" key="1">
    <source>
        <dbReference type="ARBA" id="ARBA00022450"/>
    </source>
</evidence>
<dbReference type="PANTHER" id="PTHR43775">
    <property type="entry name" value="FATTY ACID SYNTHASE"/>
    <property type="match status" value="1"/>
</dbReference>
<comment type="caution">
    <text evidence="4">The sequence shown here is derived from an EMBL/GenBank/DDBJ whole genome shotgun (WGS) entry which is preliminary data.</text>
</comment>
<dbReference type="InterPro" id="IPR036291">
    <property type="entry name" value="NAD(P)-bd_dom_sf"/>
</dbReference>
<feature type="domain" description="Ketoreductase (KR)" evidence="3">
    <location>
        <begin position="1"/>
        <end position="72"/>
    </location>
</feature>
<dbReference type="InterPro" id="IPR013968">
    <property type="entry name" value="PKS_KR"/>
</dbReference>
<protein>
    <submittedName>
        <fullName evidence="4">Reducing polyketide synthase FUB1</fullName>
    </submittedName>
</protein>
<keyword evidence="1" id="KW-0596">Phosphopantetheine</keyword>
<reference evidence="4" key="1">
    <citation type="submission" date="2022-07" db="EMBL/GenBank/DDBJ databases">
        <title>Draft genome sequence of Zalerion maritima ATCC 34329, a (micro)plastics degrading marine fungus.</title>
        <authorList>
            <person name="Paco A."/>
            <person name="Goncalves M.F.M."/>
            <person name="Rocha-Santos T.A.P."/>
            <person name="Alves A."/>
        </authorList>
    </citation>
    <scope>NUCLEOTIDE SEQUENCE</scope>
    <source>
        <strain evidence="4">ATCC 34329</strain>
    </source>
</reference>
<proteinExistence type="predicted"/>
<dbReference type="GO" id="GO:0006633">
    <property type="term" value="P:fatty acid biosynthetic process"/>
    <property type="evidence" value="ECO:0007669"/>
    <property type="project" value="TreeGrafter"/>
</dbReference>
<gene>
    <name evidence="4" type="ORF">MKZ38_004347</name>
</gene>
<evidence type="ECO:0000313" key="4">
    <source>
        <dbReference type="EMBL" id="KAJ2897834.1"/>
    </source>
</evidence>